<gene>
    <name evidence="1" type="ordered locus">SGRA_0729</name>
</gene>
<keyword evidence="2" id="KW-1185">Reference proteome</keyword>
<dbReference type="HOGENOM" id="CLU_2958101_0_0_10"/>
<accession>H6L1C7</accession>
<proteinExistence type="predicted"/>
<protein>
    <submittedName>
        <fullName evidence="1">Uncharacterized protein</fullName>
    </submittedName>
</protein>
<dbReference type="EMBL" id="CP002831">
    <property type="protein sequence ID" value="AFC23468.1"/>
    <property type="molecule type" value="Genomic_DNA"/>
</dbReference>
<dbReference type="Proteomes" id="UP000007519">
    <property type="component" value="Chromosome"/>
</dbReference>
<dbReference type="AlphaFoldDB" id="H6L1C7"/>
<sequence>MFSFSPIDATIQNLGVSPNQNYYYFCHSSIGWLSFASVAAPQSKNKSQMPSLVVFIRLL</sequence>
<evidence type="ECO:0000313" key="1">
    <source>
        <dbReference type="EMBL" id="AFC23468.1"/>
    </source>
</evidence>
<name>H6L1C7_SAPGL</name>
<evidence type="ECO:0000313" key="2">
    <source>
        <dbReference type="Proteomes" id="UP000007519"/>
    </source>
</evidence>
<dbReference type="STRING" id="984262.SGRA_0729"/>
<reference evidence="1 2" key="1">
    <citation type="journal article" date="2012" name="Stand. Genomic Sci.">
        <title>Complete genome sequencing and analysis of Saprospira grandis str. Lewin, a predatory marine bacterium.</title>
        <authorList>
            <person name="Saw J.H."/>
            <person name="Yuryev A."/>
            <person name="Kanbe M."/>
            <person name="Hou S."/>
            <person name="Young A.G."/>
            <person name="Aizawa S."/>
            <person name="Alam M."/>
        </authorList>
    </citation>
    <scope>NUCLEOTIDE SEQUENCE [LARGE SCALE GENOMIC DNA]</scope>
    <source>
        <strain evidence="1 2">Lewin</strain>
    </source>
</reference>
<dbReference type="KEGG" id="sgn:SGRA_0729"/>
<organism evidence="1 2">
    <name type="scientific">Saprospira grandis (strain Lewin)</name>
    <dbReference type="NCBI Taxonomy" id="984262"/>
    <lineage>
        <taxon>Bacteria</taxon>
        <taxon>Pseudomonadati</taxon>
        <taxon>Bacteroidota</taxon>
        <taxon>Saprospiria</taxon>
        <taxon>Saprospirales</taxon>
        <taxon>Saprospiraceae</taxon>
        <taxon>Saprospira</taxon>
    </lineage>
</organism>